<accession>A0ABN6S799</accession>
<dbReference type="Gene3D" id="3.40.250.10">
    <property type="entry name" value="Rhodanese-like domain"/>
    <property type="match status" value="1"/>
</dbReference>
<dbReference type="InterPro" id="IPR036873">
    <property type="entry name" value="Rhodanese-like_dom_sf"/>
</dbReference>
<reference evidence="3 4" key="1">
    <citation type="submission" date="2022-08" db="EMBL/GenBank/DDBJ databases">
        <title>Genome Sequence of the sulphate-reducing bacterium, Pseudodesulfovibrio sp. SYK.</title>
        <authorList>
            <person name="Kondo R."/>
            <person name="Kataoka T."/>
        </authorList>
    </citation>
    <scope>NUCLEOTIDE SEQUENCE [LARGE SCALE GENOMIC DNA]</scope>
    <source>
        <strain evidence="3 4">SYK</strain>
    </source>
</reference>
<keyword evidence="4" id="KW-1185">Reference proteome</keyword>
<dbReference type="Pfam" id="PF00581">
    <property type="entry name" value="Rhodanese"/>
    <property type="match status" value="1"/>
</dbReference>
<organism evidence="3 4">
    <name type="scientific">Pseudodesulfovibrio nedwellii</name>
    <dbReference type="NCBI Taxonomy" id="2973072"/>
    <lineage>
        <taxon>Bacteria</taxon>
        <taxon>Pseudomonadati</taxon>
        <taxon>Thermodesulfobacteriota</taxon>
        <taxon>Desulfovibrionia</taxon>
        <taxon>Desulfovibrionales</taxon>
        <taxon>Desulfovibrionaceae</taxon>
    </lineage>
</organism>
<dbReference type="PROSITE" id="PS50206">
    <property type="entry name" value="RHODANESE_3"/>
    <property type="match status" value="1"/>
</dbReference>
<evidence type="ECO:0000259" key="2">
    <source>
        <dbReference type="PROSITE" id="PS50206"/>
    </source>
</evidence>
<feature type="domain" description="Rhodanese" evidence="2">
    <location>
        <begin position="58"/>
        <end position="120"/>
    </location>
</feature>
<name>A0ABN6S799_9BACT</name>
<feature type="chain" id="PRO_5045941507" description="Rhodanese domain-containing protein" evidence="1">
    <location>
        <begin position="26"/>
        <end position="122"/>
    </location>
</feature>
<protein>
    <recommendedName>
        <fullName evidence="2">Rhodanese domain-containing protein</fullName>
    </recommendedName>
</protein>
<sequence>MMIRTSSIVYLLLALCFFGSAPANADENEVWWAAAQGEAEREGYKLIDSKGLKELIDSGATPLIIDARADYEFSAGHIHGSSNMEFDLGDRMDLPEAKRAVLKELAGQDQKRLLVVYCRSFR</sequence>
<dbReference type="CDD" id="cd00158">
    <property type="entry name" value="RHOD"/>
    <property type="match status" value="1"/>
</dbReference>
<proteinExistence type="predicted"/>
<evidence type="ECO:0000256" key="1">
    <source>
        <dbReference type="SAM" id="SignalP"/>
    </source>
</evidence>
<dbReference type="InterPro" id="IPR001763">
    <property type="entry name" value="Rhodanese-like_dom"/>
</dbReference>
<keyword evidence="1" id="KW-0732">Signal</keyword>
<feature type="signal peptide" evidence="1">
    <location>
        <begin position="1"/>
        <end position="25"/>
    </location>
</feature>
<dbReference type="Proteomes" id="UP001317742">
    <property type="component" value="Chromosome"/>
</dbReference>
<dbReference type="EMBL" id="AP026709">
    <property type="protein sequence ID" value="BDQ38263.1"/>
    <property type="molecule type" value="Genomic_DNA"/>
</dbReference>
<evidence type="ECO:0000313" key="3">
    <source>
        <dbReference type="EMBL" id="BDQ38263.1"/>
    </source>
</evidence>
<gene>
    <name evidence="3" type="ORF">SYK_26230</name>
</gene>
<evidence type="ECO:0000313" key="4">
    <source>
        <dbReference type="Proteomes" id="UP001317742"/>
    </source>
</evidence>
<dbReference type="SUPFAM" id="SSF52821">
    <property type="entry name" value="Rhodanese/Cell cycle control phosphatase"/>
    <property type="match status" value="1"/>
</dbReference>